<evidence type="ECO:0000256" key="4">
    <source>
        <dbReference type="ARBA" id="ARBA00023187"/>
    </source>
</evidence>
<accession>A0A6J2KJR9</accession>
<evidence type="ECO:0000313" key="9">
    <source>
        <dbReference type="RefSeq" id="XP_028042340.1"/>
    </source>
</evidence>
<comment type="subunit">
    <text evidence="7">Part of the core SMN complex.</text>
</comment>
<protein>
    <recommendedName>
        <fullName evidence="6 7">Gem-associated protein 2</fullName>
    </recommendedName>
</protein>
<dbReference type="OrthoDB" id="428895at2759"/>
<comment type="subcellular location">
    <subcellularLocation>
        <location evidence="1">Cytoplasm</location>
    </subcellularLocation>
</comment>
<dbReference type="GO" id="GO:0000387">
    <property type="term" value="P:spliceosomal snRNP assembly"/>
    <property type="evidence" value="ECO:0007669"/>
    <property type="project" value="UniProtKB-UniRule"/>
</dbReference>
<name>A0A6J2KJR9_BOMMA</name>
<keyword evidence="2 7" id="KW-0963">Cytoplasm</keyword>
<dbReference type="PANTHER" id="PTHR12794:SF0">
    <property type="entry name" value="GEM-ASSOCIATED PROTEIN 2"/>
    <property type="match status" value="1"/>
</dbReference>
<evidence type="ECO:0000256" key="3">
    <source>
        <dbReference type="ARBA" id="ARBA00022664"/>
    </source>
</evidence>
<keyword evidence="3 7" id="KW-0507">mRNA processing</keyword>
<keyword evidence="4 7" id="KW-0508">mRNA splicing</keyword>
<keyword evidence="8" id="KW-1185">Reference proteome</keyword>
<evidence type="ECO:0000256" key="5">
    <source>
        <dbReference type="ARBA" id="ARBA00025758"/>
    </source>
</evidence>
<dbReference type="PIRSF" id="PIRSF038038">
    <property type="entry name" value="SMN_Gemin2"/>
    <property type="match status" value="1"/>
</dbReference>
<sequence length="249" mass="28831">MSLKKYLKTMKDDEDNLDIVSPCFKISPDVQLKEVPTNGEEYLLKVIKERKNIAAVTKCNKDYSKFAENQSQYVHEFPRLSVPEKLKPTIEWQNMQVADFSETRMYISRLLSKRKIWKNNINIIEIKPTCVIEWKQFFSTHIPTLSCVLGLQHALLDQGLEVLTDIISRTKPGNTIEHKTGQWVYAFLACTQLPLLSDTTSILRNLARKCAEIRFRLNPDEENAITAATPLNIFICLVARYFRQYDLAD</sequence>
<evidence type="ECO:0000256" key="6">
    <source>
        <dbReference type="ARBA" id="ARBA00047179"/>
    </source>
</evidence>
<reference evidence="9" key="1">
    <citation type="submission" date="2025-08" db="UniProtKB">
        <authorList>
            <consortium name="RefSeq"/>
        </authorList>
    </citation>
    <scope>IDENTIFICATION</scope>
    <source>
        <tissue evidence="9">Silk gland</tissue>
    </source>
</reference>
<dbReference type="CTD" id="40087"/>
<organism evidence="8 9">
    <name type="scientific">Bombyx mandarina</name>
    <name type="common">Wild silk moth</name>
    <name type="synonym">Wild silkworm</name>
    <dbReference type="NCBI Taxonomy" id="7092"/>
    <lineage>
        <taxon>Eukaryota</taxon>
        <taxon>Metazoa</taxon>
        <taxon>Ecdysozoa</taxon>
        <taxon>Arthropoda</taxon>
        <taxon>Hexapoda</taxon>
        <taxon>Insecta</taxon>
        <taxon>Pterygota</taxon>
        <taxon>Neoptera</taxon>
        <taxon>Endopterygota</taxon>
        <taxon>Lepidoptera</taxon>
        <taxon>Glossata</taxon>
        <taxon>Ditrysia</taxon>
        <taxon>Bombycoidea</taxon>
        <taxon>Bombycidae</taxon>
        <taxon>Bombycinae</taxon>
        <taxon>Bombyx</taxon>
    </lineage>
</organism>
<dbReference type="Gene3D" id="1.20.58.1070">
    <property type="match status" value="1"/>
</dbReference>
<dbReference type="GO" id="GO:0000245">
    <property type="term" value="P:spliceosomal complex assembly"/>
    <property type="evidence" value="ECO:0007669"/>
    <property type="project" value="UniProtKB-UniRule"/>
</dbReference>
<dbReference type="GO" id="GO:0005681">
    <property type="term" value="C:spliceosomal complex"/>
    <property type="evidence" value="ECO:0007669"/>
    <property type="project" value="UniProtKB-UniRule"/>
</dbReference>
<dbReference type="InterPro" id="IPR035426">
    <property type="entry name" value="Gemin2/Brr1"/>
</dbReference>
<dbReference type="PANTHER" id="PTHR12794">
    <property type="entry name" value="GEMIN2"/>
    <property type="match status" value="1"/>
</dbReference>
<dbReference type="KEGG" id="bman:114252055"/>
<dbReference type="RefSeq" id="XP_028042340.1">
    <property type="nucleotide sequence ID" value="XM_028186539.1"/>
</dbReference>
<dbReference type="AlphaFoldDB" id="A0A6J2KJR9"/>
<evidence type="ECO:0000256" key="7">
    <source>
        <dbReference type="PIRNR" id="PIRNR038038"/>
    </source>
</evidence>
<evidence type="ECO:0000256" key="2">
    <source>
        <dbReference type="ARBA" id="ARBA00022490"/>
    </source>
</evidence>
<comment type="function">
    <text evidence="7">The SMN complex catalyzes the assembly of small nuclear ribonucleoproteins (snRNPs), the building blocks of the spliceosome, and thereby plays an important role in the splicing of cellular pre-mRNAs.</text>
</comment>
<dbReference type="Pfam" id="PF04938">
    <property type="entry name" value="SIP1"/>
    <property type="match status" value="1"/>
</dbReference>
<proteinExistence type="inferred from homology"/>
<dbReference type="InterPro" id="IPR017364">
    <property type="entry name" value="GEMIN2"/>
</dbReference>
<gene>
    <name evidence="9" type="primary">LOC114252055</name>
</gene>
<dbReference type="GeneID" id="114252055"/>
<comment type="similarity">
    <text evidence="5 7">Belongs to the gemin-2 family.</text>
</comment>
<dbReference type="GO" id="GO:0032797">
    <property type="term" value="C:SMN complex"/>
    <property type="evidence" value="ECO:0007669"/>
    <property type="project" value="UniProtKB-UniRule"/>
</dbReference>
<evidence type="ECO:0000313" key="8">
    <source>
        <dbReference type="Proteomes" id="UP000504629"/>
    </source>
</evidence>
<dbReference type="Proteomes" id="UP000504629">
    <property type="component" value="Unplaced"/>
</dbReference>
<evidence type="ECO:0000256" key="1">
    <source>
        <dbReference type="ARBA" id="ARBA00004496"/>
    </source>
</evidence>